<feature type="compositionally biased region" description="Basic and acidic residues" evidence="1">
    <location>
        <begin position="33"/>
        <end position="43"/>
    </location>
</feature>
<reference evidence="2 3" key="1">
    <citation type="submission" date="2017-12" db="EMBL/GenBank/DDBJ databases">
        <title>Comparative genomics of Botrytis spp.</title>
        <authorList>
            <person name="Valero-Jimenez C.A."/>
            <person name="Tapia P."/>
            <person name="Veloso J."/>
            <person name="Silva-Moreno E."/>
            <person name="Staats M."/>
            <person name="Valdes J.H."/>
            <person name="Van Kan J.A.L."/>
        </authorList>
    </citation>
    <scope>NUCLEOTIDE SEQUENCE [LARGE SCALE GENOMIC DNA]</scope>
    <source>
        <strain evidence="2 3">Bt9001</strain>
    </source>
</reference>
<feature type="region of interest" description="Disordered" evidence="1">
    <location>
        <begin position="1"/>
        <end position="51"/>
    </location>
</feature>
<feature type="compositionally biased region" description="Polar residues" evidence="1">
    <location>
        <begin position="1"/>
        <end position="10"/>
    </location>
</feature>
<dbReference type="AlphaFoldDB" id="A0A4Z1EC26"/>
<feature type="compositionally biased region" description="Polar residues" evidence="1">
    <location>
        <begin position="169"/>
        <end position="192"/>
    </location>
</feature>
<keyword evidence="3" id="KW-1185">Reference proteome</keyword>
<dbReference type="Proteomes" id="UP000297777">
    <property type="component" value="Unassembled WGS sequence"/>
</dbReference>
<evidence type="ECO:0000313" key="2">
    <source>
        <dbReference type="EMBL" id="TGO08193.1"/>
    </source>
</evidence>
<sequence length="426" mass="48262">MSLNDYSLTRGSRGYGQLDEYGQPQRQSYGEGQPRESSSRNRDIQGQYKPSRCCIEQGSNLRIDSSNIFLETYQYGPDRSTTKLPPSNLTDSITPSSRPTDNSRLPPISSFLGSAAQPSYLSTQTSNTTSLRSPADFNIPAARSHFGTTSQSQHYPTSESRSREASYPLSDTQRVQESGSRKYQLSAPSQRSNTKHRGNEHTDSMHNFPARIPTSMQLSPPPSGRSEIELGNSSSRHARKEQSRRRHKAKERSKSYSSRPKASMPPQQPLQGYSECLRYHASVESPQTIRGSSSATEEMPADFDMECRLPGFKERISTNALFGACGTHHDQLSTWDFSYCEAERGQRSKQEGYFPNGQCRNKKISDQCHWCQHHKDRRYHWREKFAASDCGKDGKWFEGRHEGTADLPPDHGTSGEKGYYWNHNYR</sequence>
<name>A0A4Z1EC26_9HELO</name>
<protein>
    <submittedName>
        <fullName evidence="2">Uncharacterized protein</fullName>
    </submittedName>
</protein>
<feature type="compositionally biased region" description="Polar residues" evidence="1">
    <location>
        <begin position="146"/>
        <end position="159"/>
    </location>
</feature>
<organism evidence="2 3">
    <name type="scientific">Botrytis tulipae</name>
    <dbReference type="NCBI Taxonomy" id="87230"/>
    <lineage>
        <taxon>Eukaryota</taxon>
        <taxon>Fungi</taxon>
        <taxon>Dikarya</taxon>
        <taxon>Ascomycota</taxon>
        <taxon>Pezizomycotina</taxon>
        <taxon>Leotiomycetes</taxon>
        <taxon>Helotiales</taxon>
        <taxon>Sclerotiniaceae</taxon>
        <taxon>Botrytis</taxon>
    </lineage>
</organism>
<dbReference type="EMBL" id="PQXH01000221">
    <property type="protein sequence ID" value="TGO08193.1"/>
    <property type="molecule type" value="Genomic_DNA"/>
</dbReference>
<feature type="compositionally biased region" description="Polar residues" evidence="1">
    <location>
        <begin position="82"/>
        <end position="103"/>
    </location>
</feature>
<feature type="compositionally biased region" description="Basic residues" evidence="1">
    <location>
        <begin position="236"/>
        <end position="251"/>
    </location>
</feature>
<comment type="caution">
    <text evidence="2">The sequence shown here is derived from an EMBL/GenBank/DDBJ whole genome shotgun (WGS) entry which is preliminary data.</text>
</comment>
<gene>
    <name evidence="2" type="ORF">BTUL_0221g00090</name>
</gene>
<evidence type="ECO:0000256" key="1">
    <source>
        <dbReference type="SAM" id="MobiDB-lite"/>
    </source>
</evidence>
<dbReference type="OrthoDB" id="3547721at2759"/>
<accession>A0A4Z1EC26</accession>
<proteinExistence type="predicted"/>
<evidence type="ECO:0000313" key="3">
    <source>
        <dbReference type="Proteomes" id="UP000297777"/>
    </source>
</evidence>
<feature type="region of interest" description="Disordered" evidence="1">
    <location>
        <begin position="78"/>
        <end position="270"/>
    </location>
</feature>
<feature type="compositionally biased region" description="Polar residues" evidence="1">
    <location>
        <begin position="116"/>
        <end position="132"/>
    </location>
</feature>